<feature type="non-terminal residue" evidence="1">
    <location>
        <position position="1"/>
    </location>
</feature>
<evidence type="ECO:0000313" key="2">
    <source>
        <dbReference type="Proteomes" id="UP000805193"/>
    </source>
</evidence>
<feature type="non-terminal residue" evidence="1">
    <location>
        <position position="140"/>
    </location>
</feature>
<name>A0AC60PVD1_IXOPE</name>
<accession>A0AC60PVD1</accession>
<comment type="caution">
    <text evidence="1">The sequence shown here is derived from an EMBL/GenBank/DDBJ whole genome shotgun (WGS) entry which is preliminary data.</text>
</comment>
<sequence>SMAEKQPSTVKEVVKILAEVSTKLDDMNTKLSHEINTINTKLGTELEGVTRSMDFMNKNFEDFKKDLAAAVKEIKLRAEQDALKVENKRLADELCTVKKELLDLEQYSRTNNLEIKRLPHNPNEDLETLVAQLAGCAGVQ</sequence>
<gene>
    <name evidence="1" type="ORF">HPB47_027653</name>
</gene>
<evidence type="ECO:0000313" key="1">
    <source>
        <dbReference type="EMBL" id="KAG0425159.1"/>
    </source>
</evidence>
<reference evidence="1 2" key="1">
    <citation type="journal article" date="2020" name="Cell">
        <title>Large-Scale Comparative Analyses of Tick Genomes Elucidate Their Genetic Diversity and Vector Capacities.</title>
        <authorList>
            <consortium name="Tick Genome and Microbiome Consortium (TIGMIC)"/>
            <person name="Jia N."/>
            <person name="Wang J."/>
            <person name="Shi W."/>
            <person name="Du L."/>
            <person name="Sun Y."/>
            <person name="Zhan W."/>
            <person name="Jiang J.F."/>
            <person name="Wang Q."/>
            <person name="Zhang B."/>
            <person name="Ji P."/>
            <person name="Bell-Sakyi L."/>
            <person name="Cui X.M."/>
            <person name="Yuan T.T."/>
            <person name="Jiang B.G."/>
            <person name="Yang W.F."/>
            <person name="Lam T.T."/>
            <person name="Chang Q.C."/>
            <person name="Ding S.J."/>
            <person name="Wang X.J."/>
            <person name="Zhu J.G."/>
            <person name="Ruan X.D."/>
            <person name="Zhao L."/>
            <person name="Wei J.T."/>
            <person name="Ye R.Z."/>
            <person name="Que T.C."/>
            <person name="Du C.H."/>
            <person name="Zhou Y.H."/>
            <person name="Cheng J.X."/>
            <person name="Dai P.F."/>
            <person name="Guo W.B."/>
            <person name="Han X.H."/>
            <person name="Huang E.J."/>
            <person name="Li L.F."/>
            <person name="Wei W."/>
            <person name="Gao Y.C."/>
            <person name="Liu J.Z."/>
            <person name="Shao H.Z."/>
            <person name="Wang X."/>
            <person name="Wang C.C."/>
            <person name="Yang T.C."/>
            <person name="Huo Q.B."/>
            <person name="Li W."/>
            <person name="Chen H.Y."/>
            <person name="Chen S.E."/>
            <person name="Zhou L.G."/>
            <person name="Ni X.B."/>
            <person name="Tian J.H."/>
            <person name="Sheng Y."/>
            <person name="Liu T."/>
            <person name="Pan Y.S."/>
            <person name="Xia L.Y."/>
            <person name="Li J."/>
            <person name="Zhao F."/>
            <person name="Cao W.C."/>
        </authorList>
    </citation>
    <scope>NUCLEOTIDE SEQUENCE [LARGE SCALE GENOMIC DNA]</scope>
    <source>
        <strain evidence="1">Iper-2018</strain>
    </source>
</reference>
<organism evidence="1 2">
    <name type="scientific">Ixodes persulcatus</name>
    <name type="common">Taiga tick</name>
    <dbReference type="NCBI Taxonomy" id="34615"/>
    <lineage>
        <taxon>Eukaryota</taxon>
        <taxon>Metazoa</taxon>
        <taxon>Ecdysozoa</taxon>
        <taxon>Arthropoda</taxon>
        <taxon>Chelicerata</taxon>
        <taxon>Arachnida</taxon>
        <taxon>Acari</taxon>
        <taxon>Parasitiformes</taxon>
        <taxon>Ixodida</taxon>
        <taxon>Ixodoidea</taxon>
        <taxon>Ixodidae</taxon>
        <taxon>Ixodinae</taxon>
        <taxon>Ixodes</taxon>
    </lineage>
</organism>
<dbReference type="Proteomes" id="UP000805193">
    <property type="component" value="Unassembled WGS sequence"/>
</dbReference>
<keyword evidence="2" id="KW-1185">Reference proteome</keyword>
<protein>
    <submittedName>
        <fullName evidence="1">Uncharacterized protein</fullName>
    </submittedName>
</protein>
<dbReference type="EMBL" id="JABSTQ010009883">
    <property type="protein sequence ID" value="KAG0425159.1"/>
    <property type="molecule type" value="Genomic_DNA"/>
</dbReference>
<proteinExistence type="predicted"/>